<feature type="region of interest" description="Disordered" evidence="1">
    <location>
        <begin position="166"/>
        <end position="228"/>
    </location>
</feature>
<proteinExistence type="predicted"/>
<sequence length="999" mass="113834">MVARTRFDDIAKTVIARIEYEFHLVAAEAKYHNPCYNMFLRPTTGYKVGPPKDDPVNLAMEEIFQHGDISKPYEGVQGRLQSYRKWAELANLLNSQGSGCTKTVEKWKKVKLSTIEERIMAVLGVVAYAGISEESGFPDLSDGDNHDLRAVTSDTSHVLHSIDMTHNQNLPSTSQSTPQTQLILPSRQPIHPSSPTPSTLETTEETQPILPSRQPMCPSSPTPVSQTIQNTQHVLPIPSRPSVCLPQHSHIVTTKTLSASRTEESENRSPMSHMDPANRQRESRRRPDGRRRRRLPTPFQIATDSFVEIERVKNENEQMRTNQIDRSLRAIELLGERFIETDRVRTENERLRIEAINRAVTSSAANEARLTKDREAAARRRALESQQEHDARIVQAGALISQYRANETQEQRAARLQVVRETMRLHRQSLAIDKQAFDEAINEYPNQVCEVCRKCCMEKQISRNVYPSINARGYLPACLAQKDSLKLCSRCKTHLSSNKNNPPSKAYWNKMDPGTIPDELSDLTDVEKRLLARVIVYVKIIRYEGRWGQYGFKGQAILFAQDLHEVTEKLPNMLPRSTQDCGMVVITENLENITTREFEVNRDRVYRALRWLIANNPLYQDVMIDEEACLEQDDVIRVEQRLPEQTENNQVRRVCYEEANNVSRILHGSWHQGYVSIFGRSSGKQCCAMALANILRAHILDPHLWSRSILDYNMLDGDHIYNKIVSLLTVAELDDSEYLEVANFHVIRDELMAFNTAFKITHEANPSWCGSLQDKMNDGIQGKTLAIALDALFTDHRGGILIANSSAYGVLNYNNKYYFTNSHSCGKKGAAAGNEGKACVIECDTFAELHRVCKRATGSGNKQYSLDYIDVELIGQLAQQDINNPLENLAFNYENVTNIPQIHTSCMMPIDYAQPAEEDVLEVSDNINEIRRKTRDNLVNVSHEAKHEEFAWFSLFPYGINGLKERRDVRITPLDYFQQRILEMIHVFKSLSISSMRCQ</sequence>
<keyword evidence="4" id="KW-1185">Reference proteome</keyword>
<evidence type="ECO:0000256" key="1">
    <source>
        <dbReference type="SAM" id="MobiDB-lite"/>
    </source>
</evidence>
<accession>A0A4C1ZB05</accession>
<gene>
    <name evidence="3" type="ORF">EVAR_97242_1</name>
</gene>
<feature type="compositionally biased region" description="Polar residues" evidence="1">
    <location>
        <begin position="251"/>
        <end position="260"/>
    </location>
</feature>
<feature type="compositionally biased region" description="Polar residues" evidence="1">
    <location>
        <begin position="166"/>
        <end position="183"/>
    </location>
</feature>
<evidence type="ECO:0000313" key="3">
    <source>
        <dbReference type="EMBL" id="GBP85746.1"/>
    </source>
</evidence>
<reference evidence="3 4" key="1">
    <citation type="journal article" date="2019" name="Commun. Biol.">
        <title>The bagworm genome reveals a unique fibroin gene that provides high tensile strength.</title>
        <authorList>
            <person name="Kono N."/>
            <person name="Nakamura H."/>
            <person name="Ohtoshi R."/>
            <person name="Tomita M."/>
            <person name="Numata K."/>
            <person name="Arakawa K."/>
        </authorList>
    </citation>
    <scope>NUCLEOTIDE SEQUENCE [LARGE SCALE GENOMIC DNA]</scope>
</reference>
<name>A0A4C1ZB05_EUMVA</name>
<organism evidence="3 4">
    <name type="scientific">Eumeta variegata</name>
    <name type="common">Bagworm moth</name>
    <name type="synonym">Eumeta japonica</name>
    <dbReference type="NCBI Taxonomy" id="151549"/>
    <lineage>
        <taxon>Eukaryota</taxon>
        <taxon>Metazoa</taxon>
        <taxon>Ecdysozoa</taxon>
        <taxon>Arthropoda</taxon>
        <taxon>Hexapoda</taxon>
        <taxon>Insecta</taxon>
        <taxon>Pterygota</taxon>
        <taxon>Neoptera</taxon>
        <taxon>Endopterygota</taxon>
        <taxon>Lepidoptera</taxon>
        <taxon>Glossata</taxon>
        <taxon>Ditrysia</taxon>
        <taxon>Tineoidea</taxon>
        <taxon>Psychidae</taxon>
        <taxon>Oiketicinae</taxon>
        <taxon>Eumeta</taxon>
    </lineage>
</organism>
<dbReference type="PANTHER" id="PTHR40552">
    <property type="entry name" value="AT05186P-RELATED"/>
    <property type="match status" value="1"/>
</dbReference>
<dbReference type="Proteomes" id="UP000299102">
    <property type="component" value="Unassembled WGS sequence"/>
</dbReference>
<dbReference type="EMBL" id="BGZK01001757">
    <property type="protein sequence ID" value="GBP85746.1"/>
    <property type="molecule type" value="Genomic_DNA"/>
</dbReference>
<evidence type="ECO:0000259" key="2">
    <source>
        <dbReference type="Pfam" id="PF20209"/>
    </source>
</evidence>
<feature type="region of interest" description="Disordered" evidence="1">
    <location>
        <begin position="251"/>
        <end position="298"/>
    </location>
</feature>
<comment type="caution">
    <text evidence="3">The sequence shown here is derived from an EMBL/GenBank/DDBJ whole genome shotgun (WGS) entry which is preliminary data.</text>
</comment>
<dbReference type="PANTHER" id="PTHR40552:SF6">
    <property type="entry name" value="FI09606P-RELATED"/>
    <property type="match status" value="1"/>
</dbReference>
<feature type="domain" description="DUF6570" evidence="2">
    <location>
        <begin position="501"/>
        <end position="628"/>
    </location>
</feature>
<feature type="compositionally biased region" description="Basic residues" evidence="1">
    <location>
        <begin position="282"/>
        <end position="295"/>
    </location>
</feature>
<dbReference type="InterPro" id="IPR046700">
    <property type="entry name" value="DUF6570"/>
</dbReference>
<feature type="compositionally biased region" description="Polar residues" evidence="1">
    <location>
        <begin position="217"/>
        <end position="228"/>
    </location>
</feature>
<dbReference type="Gene3D" id="3.90.70.120">
    <property type="match status" value="1"/>
</dbReference>
<dbReference type="Pfam" id="PF20209">
    <property type="entry name" value="DUF6570"/>
    <property type="match status" value="1"/>
</dbReference>
<dbReference type="AlphaFoldDB" id="A0A4C1ZB05"/>
<protein>
    <recommendedName>
        <fullName evidence="2">DUF6570 domain-containing protein</fullName>
    </recommendedName>
</protein>
<evidence type="ECO:0000313" key="4">
    <source>
        <dbReference type="Proteomes" id="UP000299102"/>
    </source>
</evidence>
<dbReference type="OrthoDB" id="416437at2759"/>